<name>A0A0J8GF96_9LIST</name>
<evidence type="ECO:0000313" key="3">
    <source>
        <dbReference type="Proteomes" id="UP000052258"/>
    </source>
</evidence>
<feature type="region of interest" description="Disordered" evidence="1">
    <location>
        <begin position="151"/>
        <end position="178"/>
    </location>
</feature>
<evidence type="ECO:0008006" key="4">
    <source>
        <dbReference type="Google" id="ProtNLM"/>
    </source>
</evidence>
<dbReference type="InterPro" id="IPR003772">
    <property type="entry name" value="YceD"/>
</dbReference>
<dbReference type="AlphaFoldDB" id="A0A0J8GF96"/>
<feature type="compositionally biased region" description="Basic and acidic residues" evidence="1">
    <location>
        <begin position="151"/>
        <end position="163"/>
    </location>
</feature>
<evidence type="ECO:0000313" key="2">
    <source>
        <dbReference type="EMBL" id="KMT59443.1"/>
    </source>
</evidence>
<comment type="caution">
    <text evidence="2">The sequence shown here is derived from an EMBL/GenBank/DDBJ whole genome shotgun (WGS) entry which is preliminary data.</text>
</comment>
<dbReference type="RefSeq" id="WP_007472366.1">
    <property type="nucleotide sequence ID" value="NZ_KQ130615.1"/>
</dbReference>
<gene>
    <name evidence="2" type="ORF">X560_1382</name>
</gene>
<protein>
    <recommendedName>
        <fullName evidence="4">DUF177 domain-containing protein</fullName>
    </recommendedName>
</protein>
<proteinExistence type="predicted"/>
<sequence length="178" mass="20762">MKWSLSQLKKYRDGEFEIDETIDLTEFLKENNHDVREASPVHVTGTFEIKRDEVIAHLTITGEWTLPCARTLKDVIYPYEIKTIETFVKNKDQVQDESWHLMDQDTVDLVPVLCELLLVEIPMQVFSEETDEESALPKGNDWELQTEETFAREKAKNEPKTDPRLAGLADFFNEKKED</sequence>
<dbReference type="Proteomes" id="UP000052258">
    <property type="component" value="Unassembled WGS sequence"/>
</dbReference>
<keyword evidence="3" id="KW-1185">Reference proteome</keyword>
<evidence type="ECO:0000256" key="1">
    <source>
        <dbReference type="SAM" id="MobiDB-lite"/>
    </source>
</evidence>
<dbReference type="PATRIC" id="fig|1430899.3.peg.1585"/>
<dbReference type="Pfam" id="PF02620">
    <property type="entry name" value="YceD"/>
    <property type="match status" value="1"/>
</dbReference>
<dbReference type="OrthoDB" id="9790372at2"/>
<organism evidence="2 3">
    <name type="scientific">Listeria fleischmannii 1991</name>
    <dbReference type="NCBI Taxonomy" id="1430899"/>
    <lineage>
        <taxon>Bacteria</taxon>
        <taxon>Bacillati</taxon>
        <taxon>Bacillota</taxon>
        <taxon>Bacilli</taxon>
        <taxon>Bacillales</taxon>
        <taxon>Listeriaceae</taxon>
        <taxon>Listeria</taxon>
    </lineage>
</organism>
<accession>A0A0J8GF96</accession>
<dbReference type="EMBL" id="AZHO01000019">
    <property type="protein sequence ID" value="KMT59443.1"/>
    <property type="molecule type" value="Genomic_DNA"/>
</dbReference>
<reference evidence="2 3" key="1">
    <citation type="journal article" date="2015" name="Genome Biol. Evol.">
        <title>Comparative Genomics of Listeria Sensu Lato: Genus-Wide Differences in Evolutionary Dynamics and the Progressive Gain of Complex, Potentially Pathogenicity-Related Traits through Lateral Gene Transfer.</title>
        <authorList>
            <person name="Chiara M."/>
            <person name="Caruso M."/>
            <person name="D'Erchia A.M."/>
            <person name="Manzari C."/>
            <person name="Fraccalvieri R."/>
            <person name="Goffredo E."/>
            <person name="Latorre L."/>
            <person name="Miccolupo A."/>
            <person name="Padalino I."/>
            <person name="Santagada G."/>
            <person name="Chiocco D."/>
            <person name="Pesole G."/>
            <person name="Horner D.S."/>
            <person name="Parisi A."/>
        </authorList>
    </citation>
    <scope>NUCLEOTIDE SEQUENCE [LARGE SCALE GENOMIC DNA]</scope>
    <source>
        <strain evidence="2 3">1991</strain>
    </source>
</reference>